<name>A0AAD5DRZ7_9CHLO</name>
<feature type="transmembrane region" description="Helical" evidence="7">
    <location>
        <begin position="449"/>
        <end position="467"/>
    </location>
</feature>
<dbReference type="InterPro" id="IPR001204">
    <property type="entry name" value="Phos_transporter"/>
</dbReference>
<protein>
    <recommendedName>
        <fullName evidence="7">Phosphate transporter</fullName>
    </recommendedName>
</protein>
<keyword evidence="3 7" id="KW-0592">Phosphate transport</keyword>
<keyword evidence="5 7" id="KW-1133">Transmembrane helix</keyword>
<dbReference type="Proteomes" id="UP001205105">
    <property type="component" value="Unassembled WGS sequence"/>
</dbReference>
<comment type="similarity">
    <text evidence="7">Belongs to the inorganic phosphate transporter (PiT) (TC 2.A.20) family.</text>
</comment>
<dbReference type="GO" id="GO:0005315">
    <property type="term" value="F:phosphate transmembrane transporter activity"/>
    <property type="evidence" value="ECO:0007669"/>
    <property type="project" value="InterPro"/>
</dbReference>
<evidence type="ECO:0000256" key="4">
    <source>
        <dbReference type="ARBA" id="ARBA00022692"/>
    </source>
</evidence>
<evidence type="ECO:0000256" key="2">
    <source>
        <dbReference type="ARBA" id="ARBA00022448"/>
    </source>
</evidence>
<organism evidence="9 10">
    <name type="scientific">Chlorella ohadii</name>
    <dbReference type="NCBI Taxonomy" id="2649997"/>
    <lineage>
        <taxon>Eukaryota</taxon>
        <taxon>Viridiplantae</taxon>
        <taxon>Chlorophyta</taxon>
        <taxon>core chlorophytes</taxon>
        <taxon>Trebouxiophyceae</taxon>
        <taxon>Chlorellales</taxon>
        <taxon>Chlorellaceae</taxon>
        <taxon>Chlorella clade</taxon>
        <taxon>Chlorella</taxon>
    </lineage>
</organism>
<evidence type="ECO:0000256" key="1">
    <source>
        <dbReference type="ARBA" id="ARBA00004141"/>
    </source>
</evidence>
<feature type="transmembrane region" description="Helical" evidence="7">
    <location>
        <begin position="511"/>
        <end position="534"/>
    </location>
</feature>
<dbReference type="AlphaFoldDB" id="A0AAD5DRZ7"/>
<comment type="caution">
    <text evidence="9">The sequence shown here is derived from an EMBL/GenBank/DDBJ whole genome shotgun (WGS) entry which is preliminary data.</text>
</comment>
<evidence type="ECO:0000313" key="10">
    <source>
        <dbReference type="Proteomes" id="UP001205105"/>
    </source>
</evidence>
<keyword evidence="2 7" id="KW-0813">Transport</keyword>
<accession>A0AAD5DRZ7</accession>
<feature type="compositionally biased region" description="Polar residues" evidence="8">
    <location>
        <begin position="284"/>
        <end position="297"/>
    </location>
</feature>
<dbReference type="PANTHER" id="PTHR11101">
    <property type="entry name" value="PHOSPHATE TRANSPORTER"/>
    <property type="match status" value="1"/>
</dbReference>
<evidence type="ECO:0000256" key="8">
    <source>
        <dbReference type="SAM" id="MobiDB-lite"/>
    </source>
</evidence>
<keyword evidence="6 7" id="KW-0472">Membrane</keyword>
<sequence length="621" mass="65568">MVYAEFTWIFVCSIFLALFVAYGIGANDVANAFGSSVGAKALTMKQAIVIAAICEFGGAVLLGAGVTSTIRSNIANLNDYRNKPDLYMYGMLCALLATGIWLIVATYFELPVSTTHSIVGAVIGMSMVAAGPDSVVWSREKDSFPYLEGVSVIVISWFTSPLLAGIGGAILFLFTRHAVLRRKNSYVLSLWMLPLFTFLTVWIGCFYIIQKGPKLADKVDNSKNAWISTCFAAGGALIAGLVGVPLIKRQVTRDWDELCKAEVIPELRGANTDAGKSVKDTDSDSGSANAPGTTPTANDAEGVVGAGHPERTPAPLRDLRKSRIYGALTKSSNFDIHGVISEDEKVHDLHANGEQFDKKTELSFKYLQVFTAMCNSFAHGSNDVANAVGPFAGIYAVWQCTCVNSRSDVPVWILVIGGVGLVVGLATYGYKIMRVLGVKMTKLTNSRGYCVELAAAAIIILGSRYGLPLSTTHCMVGAVTGIGVVEAVSGRRPEGATSNRAFNWLLLAKFFLGWVATLVIAAATSAAFTAQGVYAPFKTDTDQRVADSLSLNTTANAVAANLSSLATATGSEIVGNAATVIAEACSAAMVPRPPVSFDAISACVNTAMVTLNTTVFGVTAA</sequence>
<feature type="transmembrane region" description="Helical" evidence="7">
    <location>
        <begin position="115"/>
        <end position="132"/>
    </location>
</feature>
<dbReference type="GO" id="GO:0035435">
    <property type="term" value="P:phosphate ion transmembrane transport"/>
    <property type="evidence" value="ECO:0007669"/>
    <property type="project" value="TreeGrafter"/>
</dbReference>
<evidence type="ECO:0000256" key="6">
    <source>
        <dbReference type="ARBA" id="ARBA00023136"/>
    </source>
</evidence>
<feature type="transmembrane region" description="Helical" evidence="7">
    <location>
        <begin position="409"/>
        <end position="428"/>
    </location>
</feature>
<dbReference type="Pfam" id="PF01384">
    <property type="entry name" value="PHO4"/>
    <property type="match status" value="1"/>
</dbReference>
<comment type="subcellular location">
    <subcellularLocation>
        <location evidence="1 7">Membrane</location>
        <topology evidence="1 7">Multi-pass membrane protein</topology>
    </subcellularLocation>
</comment>
<dbReference type="PANTHER" id="PTHR11101:SF96">
    <property type="entry name" value="PHOSPHATE TRANSPORTER"/>
    <property type="match status" value="1"/>
</dbReference>
<feature type="transmembrane region" description="Helical" evidence="7">
    <location>
        <begin position="47"/>
        <end position="66"/>
    </location>
</feature>
<comment type="function">
    <text evidence="7">Sodium-phosphate symporter.</text>
</comment>
<dbReference type="EMBL" id="JADXDR010000047">
    <property type="protein sequence ID" value="KAI7842860.1"/>
    <property type="molecule type" value="Genomic_DNA"/>
</dbReference>
<dbReference type="GO" id="GO:0016020">
    <property type="term" value="C:membrane"/>
    <property type="evidence" value="ECO:0007669"/>
    <property type="project" value="UniProtKB-SubCell"/>
</dbReference>
<proteinExistence type="inferred from homology"/>
<feature type="region of interest" description="Disordered" evidence="8">
    <location>
        <begin position="272"/>
        <end position="315"/>
    </location>
</feature>
<gene>
    <name evidence="9" type="ORF">COHA_003478</name>
</gene>
<feature type="transmembrane region" description="Helical" evidence="7">
    <location>
        <begin position="6"/>
        <end position="26"/>
    </location>
</feature>
<evidence type="ECO:0000256" key="7">
    <source>
        <dbReference type="RuleBase" id="RU363058"/>
    </source>
</evidence>
<feature type="transmembrane region" description="Helical" evidence="7">
    <location>
        <begin position="86"/>
        <end position="108"/>
    </location>
</feature>
<keyword evidence="10" id="KW-1185">Reference proteome</keyword>
<feature type="transmembrane region" description="Helical" evidence="7">
    <location>
        <begin position="152"/>
        <end position="174"/>
    </location>
</feature>
<evidence type="ECO:0000313" key="9">
    <source>
        <dbReference type="EMBL" id="KAI7842860.1"/>
    </source>
</evidence>
<feature type="transmembrane region" description="Helical" evidence="7">
    <location>
        <begin position="186"/>
        <end position="209"/>
    </location>
</feature>
<keyword evidence="4 7" id="KW-0812">Transmembrane</keyword>
<reference evidence="9" key="1">
    <citation type="submission" date="2020-11" db="EMBL/GenBank/DDBJ databases">
        <title>Chlorella ohadii genome sequencing and assembly.</title>
        <authorList>
            <person name="Murik O."/>
            <person name="Treves H."/>
            <person name="Kedem I."/>
            <person name="Shotland Y."/>
            <person name="Kaplan A."/>
        </authorList>
    </citation>
    <scope>NUCLEOTIDE SEQUENCE</scope>
    <source>
        <strain evidence="9">1</strain>
    </source>
</reference>
<evidence type="ECO:0000256" key="3">
    <source>
        <dbReference type="ARBA" id="ARBA00022592"/>
    </source>
</evidence>
<evidence type="ECO:0000256" key="5">
    <source>
        <dbReference type="ARBA" id="ARBA00022989"/>
    </source>
</evidence>